<sequence>MDVFVSPGALRKMMTNLCLSSTNMQQCKSLEPELKLSSSPVSSSQGMRDDEGQSKHPLLNEIIKVLQMSKTFPPSDHPSNQDPYRNFAIRLSSAFSRTKFQVPPTETNLPIIMDPIQDVPRAHLAFHLPLLATSIIFFVSTIHICSSSNLLFLLVSIFYTNNKLEKCWLGLKAQVGRVIAALAKKGRIYRADLKSMIAFDLKNVQLSLFECLESKWITEPRSSTRDTTVSCWVFFSFLLISEPFIPFSKVKIPVKHHSRLNFHHIIFILVSRNFLIVFYGSDFIYNVFLLFIFKTTTCSASSPKRKPPPFFPLLVPRYPSHQVLASTDVVFFAVFDVEAELAGGFGCLSTCLGCFLFYFSMKIINDESFIFFQKVLKNLCQQDMVELTVFLLTNGLEDTVEDSLTYHKSSLIREEKQEKFQNMKGNDNSFEGRVKNHSRDVGWFFHCFKEVLLNFVKNLCSGLN</sequence>
<evidence type="ECO:0000313" key="4">
    <source>
        <dbReference type="Proteomes" id="UP000037035"/>
    </source>
</evidence>
<organism evidence="3 4">
    <name type="scientific">Puccinia sorghi</name>
    <dbReference type="NCBI Taxonomy" id="27349"/>
    <lineage>
        <taxon>Eukaryota</taxon>
        <taxon>Fungi</taxon>
        <taxon>Dikarya</taxon>
        <taxon>Basidiomycota</taxon>
        <taxon>Pucciniomycotina</taxon>
        <taxon>Pucciniomycetes</taxon>
        <taxon>Pucciniales</taxon>
        <taxon>Pucciniaceae</taxon>
        <taxon>Puccinia</taxon>
    </lineage>
</organism>
<dbReference type="AlphaFoldDB" id="A0A0L6UF32"/>
<comment type="caution">
    <text evidence="3">The sequence shown here is derived from an EMBL/GenBank/DDBJ whole genome shotgun (WGS) entry which is preliminary data.</text>
</comment>
<evidence type="ECO:0000256" key="1">
    <source>
        <dbReference type="SAM" id="MobiDB-lite"/>
    </source>
</evidence>
<dbReference type="VEuPathDB" id="FungiDB:VP01_662g3"/>
<keyword evidence="2" id="KW-1133">Transmembrane helix</keyword>
<feature type="transmembrane region" description="Helical" evidence="2">
    <location>
        <begin position="266"/>
        <end position="293"/>
    </location>
</feature>
<feature type="compositionally biased region" description="Low complexity" evidence="1">
    <location>
        <begin position="35"/>
        <end position="44"/>
    </location>
</feature>
<dbReference type="Proteomes" id="UP000037035">
    <property type="component" value="Unassembled WGS sequence"/>
</dbReference>
<name>A0A0L6UF32_9BASI</name>
<dbReference type="EMBL" id="LAVV01011974">
    <property type="protein sequence ID" value="KNZ47174.1"/>
    <property type="molecule type" value="Genomic_DNA"/>
</dbReference>
<feature type="transmembrane region" description="Helical" evidence="2">
    <location>
        <begin position="130"/>
        <end position="159"/>
    </location>
</feature>
<evidence type="ECO:0000256" key="2">
    <source>
        <dbReference type="SAM" id="Phobius"/>
    </source>
</evidence>
<evidence type="ECO:0000313" key="3">
    <source>
        <dbReference type="EMBL" id="KNZ47174.1"/>
    </source>
</evidence>
<protein>
    <submittedName>
        <fullName evidence="3">Uncharacterized protein</fullName>
    </submittedName>
</protein>
<gene>
    <name evidence="3" type="ORF">VP01_662g3</name>
</gene>
<reference evidence="3 4" key="1">
    <citation type="submission" date="2015-08" db="EMBL/GenBank/DDBJ databases">
        <title>Next Generation Sequencing and Analysis of the Genome of Puccinia sorghi L Schw, the Causal Agent of Maize Common Rust.</title>
        <authorList>
            <person name="Rochi L."/>
            <person name="Burguener G."/>
            <person name="Darino M."/>
            <person name="Turjanski A."/>
            <person name="Kreff E."/>
            <person name="Dieguez M.J."/>
            <person name="Sacco F."/>
        </authorList>
    </citation>
    <scope>NUCLEOTIDE SEQUENCE [LARGE SCALE GENOMIC DNA]</scope>
    <source>
        <strain evidence="3 4">RO10H11247</strain>
    </source>
</reference>
<feature type="region of interest" description="Disordered" evidence="1">
    <location>
        <begin position="29"/>
        <end position="53"/>
    </location>
</feature>
<accession>A0A0L6UF32</accession>
<keyword evidence="2" id="KW-0472">Membrane</keyword>
<keyword evidence="4" id="KW-1185">Reference proteome</keyword>
<proteinExistence type="predicted"/>
<keyword evidence="2" id="KW-0812">Transmembrane</keyword>
<feature type="transmembrane region" description="Helical" evidence="2">
    <location>
        <begin position="341"/>
        <end position="359"/>
    </location>
</feature>